<sequence length="64" mass="7370">MLNKIIEEVKKTERAADKIIKDANDKADKIVNNAHEEADKLIEKIKEEAKKEGKIIIKREEKLA</sequence>
<name>X1KAY9_9ZZZZ</name>
<feature type="non-terminal residue" evidence="2">
    <location>
        <position position="64"/>
    </location>
</feature>
<evidence type="ECO:0008006" key="3">
    <source>
        <dbReference type="Google" id="ProtNLM"/>
    </source>
</evidence>
<evidence type="ECO:0000256" key="1">
    <source>
        <dbReference type="SAM" id="Coils"/>
    </source>
</evidence>
<gene>
    <name evidence="2" type="ORF">S06H3_21173</name>
</gene>
<accession>X1KAY9</accession>
<feature type="coiled-coil region" evidence="1">
    <location>
        <begin position="2"/>
        <end position="51"/>
    </location>
</feature>
<keyword evidence="1" id="KW-0175">Coiled coil</keyword>
<comment type="caution">
    <text evidence="2">The sequence shown here is derived from an EMBL/GenBank/DDBJ whole genome shotgun (WGS) entry which is preliminary data.</text>
</comment>
<proteinExistence type="predicted"/>
<dbReference type="AlphaFoldDB" id="X1KAY9"/>
<dbReference type="Gene3D" id="1.20.5.2950">
    <property type="match status" value="1"/>
</dbReference>
<dbReference type="SUPFAM" id="SSF81573">
    <property type="entry name" value="F1F0 ATP synthase subunit B, membrane domain"/>
    <property type="match status" value="1"/>
</dbReference>
<dbReference type="EMBL" id="BARV01011078">
    <property type="protein sequence ID" value="GAI03768.1"/>
    <property type="molecule type" value="Genomic_DNA"/>
</dbReference>
<organism evidence="2">
    <name type="scientific">marine sediment metagenome</name>
    <dbReference type="NCBI Taxonomy" id="412755"/>
    <lineage>
        <taxon>unclassified sequences</taxon>
        <taxon>metagenomes</taxon>
        <taxon>ecological metagenomes</taxon>
    </lineage>
</organism>
<evidence type="ECO:0000313" key="2">
    <source>
        <dbReference type="EMBL" id="GAI03768.1"/>
    </source>
</evidence>
<dbReference type="InterPro" id="IPR028987">
    <property type="entry name" value="ATP_synth_B-like_membr_sf"/>
</dbReference>
<protein>
    <recommendedName>
        <fullName evidence="3">ATP synthase archaeal subunit H</fullName>
    </recommendedName>
</protein>
<reference evidence="2" key="1">
    <citation type="journal article" date="2014" name="Front. Microbiol.">
        <title>High frequency of phylogenetically diverse reductive dehalogenase-homologous genes in deep subseafloor sedimentary metagenomes.</title>
        <authorList>
            <person name="Kawai M."/>
            <person name="Futagami T."/>
            <person name="Toyoda A."/>
            <person name="Takaki Y."/>
            <person name="Nishi S."/>
            <person name="Hori S."/>
            <person name="Arai W."/>
            <person name="Tsubouchi T."/>
            <person name="Morono Y."/>
            <person name="Uchiyama I."/>
            <person name="Ito T."/>
            <person name="Fujiyama A."/>
            <person name="Inagaki F."/>
            <person name="Takami H."/>
        </authorList>
    </citation>
    <scope>NUCLEOTIDE SEQUENCE</scope>
    <source>
        <strain evidence="2">Expedition CK06-06</strain>
    </source>
</reference>